<evidence type="ECO:0000313" key="2">
    <source>
        <dbReference type="EMBL" id="MFC4828402.1"/>
    </source>
</evidence>
<dbReference type="Pfam" id="PF12802">
    <property type="entry name" value="MarR_2"/>
    <property type="match status" value="1"/>
</dbReference>
<feature type="domain" description="HTH marR-type" evidence="1">
    <location>
        <begin position="17"/>
        <end position="154"/>
    </location>
</feature>
<dbReference type="Proteomes" id="UP001595960">
    <property type="component" value="Unassembled WGS sequence"/>
</dbReference>
<organism evidence="2 3">
    <name type="scientific">Agromyces aurantiacus</name>
    <dbReference type="NCBI Taxonomy" id="165814"/>
    <lineage>
        <taxon>Bacteria</taxon>
        <taxon>Bacillati</taxon>
        <taxon>Actinomycetota</taxon>
        <taxon>Actinomycetes</taxon>
        <taxon>Micrococcales</taxon>
        <taxon>Microbacteriaceae</taxon>
        <taxon>Agromyces</taxon>
    </lineage>
</organism>
<dbReference type="InterPro" id="IPR036388">
    <property type="entry name" value="WH-like_DNA-bd_sf"/>
</dbReference>
<dbReference type="InterPro" id="IPR036390">
    <property type="entry name" value="WH_DNA-bd_sf"/>
</dbReference>
<dbReference type="InterPro" id="IPR000835">
    <property type="entry name" value="HTH_MarR-typ"/>
</dbReference>
<dbReference type="PANTHER" id="PTHR33164:SF43">
    <property type="entry name" value="HTH-TYPE TRANSCRIPTIONAL REPRESSOR YETL"/>
    <property type="match status" value="1"/>
</dbReference>
<proteinExistence type="predicted"/>
<keyword evidence="3" id="KW-1185">Reference proteome</keyword>
<evidence type="ECO:0000313" key="3">
    <source>
        <dbReference type="Proteomes" id="UP001595960"/>
    </source>
</evidence>
<name>A0ABV9R8E2_9MICO</name>
<accession>A0ABV9R8E2</accession>
<dbReference type="Gene3D" id="1.10.10.10">
    <property type="entry name" value="Winged helix-like DNA-binding domain superfamily/Winged helix DNA-binding domain"/>
    <property type="match status" value="1"/>
</dbReference>
<evidence type="ECO:0000259" key="1">
    <source>
        <dbReference type="PROSITE" id="PS50995"/>
    </source>
</evidence>
<dbReference type="PROSITE" id="PS50995">
    <property type="entry name" value="HTH_MARR_2"/>
    <property type="match status" value="1"/>
</dbReference>
<sequence length="166" mass="17904">MTEQDTATTDVVATLGHLALGTRLKRLGERLQAETTRFIQAQGVDLPSSWFPLLAALDRRESTVGELAAALGVSQPGVTRSATNLARLRLVEIATGDTDRRRRTIRLTPEGAALVERARAELWPRIDAAVADACAGLDGPFLDQVGALERRLDEAPIDRRAAGSRP</sequence>
<comment type="caution">
    <text evidence="2">The sequence shown here is derived from an EMBL/GenBank/DDBJ whole genome shotgun (WGS) entry which is preliminary data.</text>
</comment>
<dbReference type="InterPro" id="IPR039422">
    <property type="entry name" value="MarR/SlyA-like"/>
</dbReference>
<gene>
    <name evidence="2" type="ORF">ACFPER_06355</name>
</gene>
<dbReference type="RefSeq" id="WP_204391475.1">
    <property type="nucleotide sequence ID" value="NZ_JAFBBW010000001.1"/>
</dbReference>
<dbReference type="SMART" id="SM00347">
    <property type="entry name" value="HTH_MARR"/>
    <property type="match status" value="1"/>
</dbReference>
<dbReference type="PANTHER" id="PTHR33164">
    <property type="entry name" value="TRANSCRIPTIONAL REGULATOR, MARR FAMILY"/>
    <property type="match status" value="1"/>
</dbReference>
<reference evidence="3" key="1">
    <citation type="journal article" date="2019" name="Int. J. Syst. Evol. Microbiol.">
        <title>The Global Catalogue of Microorganisms (GCM) 10K type strain sequencing project: providing services to taxonomists for standard genome sequencing and annotation.</title>
        <authorList>
            <consortium name="The Broad Institute Genomics Platform"/>
            <consortium name="The Broad Institute Genome Sequencing Center for Infectious Disease"/>
            <person name="Wu L."/>
            <person name="Ma J."/>
        </authorList>
    </citation>
    <scope>NUCLEOTIDE SEQUENCE [LARGE SCALE GENOMIC DNA]</scope>
    <source>
        <strain evidence="3">CGMCC 1.12192</strain>
    </source>
</reference>
<protein>
    <submittedName>
        <fullName evidence="2">MarR family winged helix-turn-helix transcriptional regulator</fullName>
    </submittedName>
</protein>
<dbReference type="SUPFAM" id="SSF46785">
    <property type="entry name" value="Winged helix' DNA-binding domain"/>
    <property type="match status" value="1"/>
</dbReference>
<dbReference type="EMBL" id="JBHSJC010000001">
    <property type="protein sequence ID" value="MFC4828402.1"/>
    <property type="molecule type" value="Genomic_DNA"/>
</dbReference>